<accession>A0A4Z1P187</accession>
<evidence type="ECO:0000256" key="1">
    <source>
        <dbReference type="ARBA" id="ARBA00004875"/>
    </source>
</evidence>
<dbReference type="EMBL" id="SNSC02000009">
    <property type="protein sequence ID" value="TID21500.1"/>
    <property type="molecule type" value="Genomic_DNA"/>
</dbReference>
<evidence type="ECO:0000256" key="8">
    <source>
        <dbReference type="ARBA" id="ARBA00048090"/>
    </source>
</evidence>
<dbReference type="Gene3D" id="3.40.50.300">
    <property type="entry name" value="P-loop containing nucleotide triphosphate hydrolases"/>
    <property type="match status" value="1"/>
</dbReference>
<dbReference type="InterPro" id="IPR027417">
    <property type="entry name" value="P-loop_NTPase"/>
</dbReference>
<evidence type="ECO:0000256" key="7">
    <source>
        <dbReference type="ARBA" id="ARBA00022840"/>
    </source>
</evidence>
<name>A0A4Z1P187_9PEZI</name>
<comment type="catalytic activity">
    <reaction evidence="8 9">
        <text>D-gluconate + ATP = 6-phospho-D-gluconate + ADP + H(+)</text>
        <dbReference type="Rhea" id="RHEA:19433"/>
        <dbReference type="ChEBI" id="CHEBI:15378"/>
        <dbReference type="ChEBI" id="CHEBI:18391"/>
        <dbReference type="ChEBI" id="CHEBI:30616"/>
        <dbReference type="ChEBI" id="CHEBI:58759"/>
        <dbReference type="ChEBI" id="CHEBI:456216"/>
        <dbReference type="EC" id="2.7.1.12"/>
    </reaction>
</comment>
<evidence type="ECO:0000256" key="10">
    <source>
        <dbReference type="SAM" id="MobiDB-lite"/>
    </source>
</evidence>
<dbReference type="CDD" id="cd02021">
    <property type="entry name" value="GntK"/>
    <property type="match status" value="1"/>
</dbReference>
<keyword evidence="7 9" id="KW-0067">ATP-binding</keyword>
<gene>
    <name evidence="11" type="ORF">E6O75_ATG04895</name>
</gene>
<dbReference type="PANTHER" id="PTHR43442:SF3">
    <property type="entry name" value="GLUCONOKINASE-RELATED"/>
    <property type="match status" value="1"/>
</dbReference>
<keyword evidence="5 9" id="KW-0547">Nucleotide-binding</keyword>
<dbReference type="NCBIfam" id="TIGR01313">
    <property type="entry name" value="therm_gnt_kin"/>
    <property type="match status" value="1"/>
</dbReference>
<proteinExistence type="inferred from homology"/>
<reference evidence="11 12" key="1">
    <citation type="submission" date="2019-04" db="EMBL/GenBank/DDBJ databases">
        <title>High contiguity whole genome sequence and gene annotation resource for two Venturia nashicola isolates.</title>
        <authorList>
            <person name="Prokchorchik M."/>
            <person name="Won K."/>
            <person name="Lee Y."/>
            <person name="Choi E.D."/>
            <person name="Segonzac C."/>
            <person name="Sohn K.H."/>
        </authorList>
    </citation>
    <scope>NUCLEOTIDE SEQUENCE [LARGE SCALE GENOMIC DNA]</scope>
    <source>
        <strain evidence="11 12">PRI2</strain>
    </source>
</reference>
<evidence type="ECO:0000313" key="12">
    <source>
        <dbReference type="Proteomes" id="UP000298493"/>
    </source>
</evidence>
<dbReference type="GO" id="GO:0046316">
    <property type="term" value="F:gluconokinase activity"/>
    <property type="evidence" value="ECO:0007669"/>
    <property type="project" value="UniProtKB-EC"/>
</dbReference>
<evidence type="ECO:0000256" key="9">
    <source>
        <dbReference type="RuleBase" id="RU363066"/>
    </source>
</evidence>
<keyword evidence="6 9" id="KW-0418">Kinase</keyword>
<evidence type="ECO:0000256" key="2">
    <source>
        <dbReference type="ARBA" id="ARBA00008420"/>
    </source>
</evidence>
<dbReference type="PANTHER" id="PTHR43442">
    <property type="entry name" value="GLUCONOKINASE-RELATED"/>
    <property type="match status" value="1"/>
</dbReference>
<dbReference type="GO" id="GO:0005524">
    <property type="term" value="F:ATP binding"/>
    <property type="evidence" value="ECO:0007669"/>
    <property type="project" value="UniProtKB-KW"/>
</dbReference>
<dbReference type="GO" id="GO:0005975">
    <property type="term" value="P:carbohydrate metabolic process"/>
    <property type="evidence" value="ECO:0007669"/>
    <property type="project" value="InterPro"/>
</dbReference>
<comment type="pathway">
    <text evidence="1 9">Carbohydrate acid metabolism; D-gluconate degradation.</text>
</comment>
<evidence type="ECO:0000256" key="3">
    <source>
        <dbReference type="ARBA" id="ARBA00012054"/>
    </source>
</evidence>
<evidence type="ECO:0000256" key="6">
    <source>
        <dbReference type="ARBA" id="ARBA00022777"/>
    </source>
</evidence>
<dbReference type="Pfam" id="PF13671">
    <property type="entry name" value="AAA_33"/>
    <property type="match status" value="1"/>
</dbReference>
<dbReference type="InterPro" id="IPR006001">
    <property type="entry name" value="Therm_gnt_kin"/>
</dbReference>
<dbReference type="Proteomes" id="UP000298493">
    <property type="component" value="Unassembled WGS sequence"/>
</dbReference>
<dbReference type="EC" id="2.7.1.12" evidence="3 9"/>
<dbReference type="STRING" id="86259.A0A4Z1P187"/>
<comment type="similarity">
    <text evidence="2 9">Belongs to the gluconokinase GntK/GntV family.</text>
</comment>
<dbReference type="AlphaFoldDB" id="A0A4Z1P187"/>
<feature type="region of interest" description="Disordered" evidence="10">
    <location>
        <begin position="1"/>
        <end position="26"/>
    </location>
</feature>
<sequence>MLSYDKTPAPTYSSVRSVPASLSSPTLPPATMGKAISRPVQPVHRHLFIVTGPAGCGKSSVAQYLAKSQDFPYIEGDEFHPVPNVEKMAAGIPLNDGDRWDWLIVLREEAVKHLESGAPGVVVTCSALKKKYRDVIRLASLNDHDVIVHFIYLRASEELLMSRVRARQNHYMKDSMVRSQFEALEEPTEKEHDVLTVDVSGTLADVEKLALEAVSQVMANDSAPSTW</sequence>
<evidence type="ECO:0000256" key="4">
    <source>
        <dbReference type="ARBA" id="ARBA00022679"/>
    </source>
</evidence>
<evidence type="ECO:0000256" key="5">
    <source>
        <dbReference type="ARBA" id="ARBA00022741"/>
    </source>
</evidence>
<protein>
    <recommendedName>
        <fullName evidence="3 9">Gluconokinase</fullName>
        <ecNumber evidence="3 9">2.7.1.12</ecNumber>
    </recommendedName>
</protein>
<dbReference type="GO" id="GO:0005737">
    <property type="term" value="C:cytoplasm"/>
    <property type="evidence" value="ECO:0007669"/>
    <property type="project" value="TreeGrafter"/>
</dbReference>
<comment type="caution">
    <text evidence="11">The sequence shown here is derived from an EMBL/GenBank/DDBJ whole genome shotgun (WGS) entry which is preliminary data.</text>
</comment>
<feature type="compositionally biased region" description="Low complexity" evidence="10">
    <location>
        <begin position="13"/>
        <end position="26"/>
    </location>
</feature>
<keyword evidence="12" id="KW-1185">Reference proteome</keyword>
<organism evidence="11 12">
    <name type="scientific">Venturia nashicola</name>
    <dbReference type="NCBI Taxonomy" id="86259"/>
    <lineage>
        <taxon>Eukaryota</taxon>
        <taxon>Fungi</taxon>
        <taxon>Dikarya</taxon>
        <taxon>Ascomycota</taxon>
        <taxon>Pezizomycotina</taxon>
        <taxon>Dothideomycetes</taxon>
        <taxon>Pleosporomycetidae</taxon>
        <taxon>Venturiales</taxon>
        <taxon>Venturiaceae</taxon>
        <taxon>Venturia</taxon>
    </lineage>
</organism>
<keyword evidence="4 9" id="KW-0808">Transferase</keyword>
<dbReference type="UniPathway" id="UPA00792"/>
<evidence type="ECO:0000313" key="11">
    <source>
        <dbReference type="EMBL" id="TID21500.1"/>
    </source>
</evidence>
<dbReference type="SUPFAM" id="SSF52540">
    <property type="entry name" value="P-loop containing nucleoside triphosphate hydrolases"/>
    <property type="match status" value="1"/>
</dbReference>